<keyword evidence="2" id="KW-1185">Reference proteome</keyword>
<accession>E9SFC3</accession>
<evidence type="ECO:0000313" key="2">
    <source>
        <dbReference type="Proteomes" id="UP000004259"/>
    </source>
</evidence>
<reference evidence="1 2" key="1">
    <citation type="submission" date="2011-02" db="EMBL/GenBank/DDBJ databases">
        <authorList>
            <person name="Nelson K.E."/>
            <person name="Sutton G."/>
            <person name="Torralba M."/>
            <person name="Durkin S."/>
            <person name="Harkins D."/>
            <person name="Montgomery R."/>
            <person name="Ziemer C."/>
            <person name="Klaassens E."/>
            <person name="Ocuiv P."/>
            <person name="Morrison M."/>
        </authorList>
    </citation>
    <scope>NUCLEOTIDE SEQUENCE [LARGE SCALE GENOMIC DNA]</scope>
    <source>
        <strain evidence="1 2">8</strain>
    </source>
</reference>
<gene>
    <name evidence="1" type="ORF">CUS_4727</name>
</gene>
<dbReference type="OrthoDB" id="1747893at2"/>
<protein>
    <submittedName>
        <fullName evidence="1">Uncharacterized protein</fullName>
    </submittedName>
</protein>
<dbReference type="InterPro" id="IPR045722">
    <property type="entry name" value="DUF6076"/>
</dbReference>
<sequence length="467" mass="54740">MTNKENDNYLDDIDVCKTLLTCPVSYDKNQVTWIEIKDNAHEQRRLNSVKLIVDAINMDYHKTLEETQILSANYLDLKLTPKEYADCYCFLLSKVHPYFIVNLTYSSFPTNNLTSGVILSCYEIVYVIFGLVITGTYSKKFGKAPPESILADYIRPIISERVKDRNKVEMILNSYIGEYNVAINEKHIRYDINTLEITLDTFKKTLCIYANSDPHEIKSKKDSFLKLFILQLSPDIRNRVLMMERSIADIKKEYILGANLDLDETLSIDDYEADLDFEDYYRFEFYTFDQLLYMYLIQILDNEILIKRCESCKKLFIANSLREKYCDNIINGSKKTCRSLAAQEKYNRKCKSDPVIEKKRKIQKRFSKNKTSTKDVINYDILNAVKKKYYHYIDMIIGDYNSGKLTQDDTLNRLEKSYKEILKLINAKAKFKSIKDGRKCASKEEMMELENDVGLIMEKYIDIKTTK</sequence>
<organism evidence="1 2">
    <name type="scientific">Ruminococcus albus 8</name>
    <dbReference type="NCBI Taxonomy" id="246199"/>
    <lineage>
        <taxon>Bacteria</taxon>
        <taxon>Bacillati</taxon>
        <taxon>Bacillota</taxon>
        <taxon>Clostridia</taxon>
        <taxon>Eubacteriales</taxon>
        <taxon>Oscillospiraceae</taxon>
        <taxon>Ruminococcus</taxon>
    </lineage>
</organism>
<proteinExistence type="predicted"/>
<dbReference type="Proteomes" id="UP000004259">
    <property type="component" value="Unassembled WGS sequence"/>
</dbReference>
<dbReference type="EMBL" id="ADKM02000116">
    <property type="protein sequence ID" value="EGC02024.1"/>
    <property type="molecule type" value="Genomic_DNA"/>
</dbReference>
<name>E9SFC3_RUMAL</name>
<dbReference type="Pfam" id="PF19553">
    <property type="entry name" value="DUF6076"/>
    <property type="match status" value="1"/>
</dbReference>
<evidence type="ECO:0000313" key="1">
    <source>
        <dbReference type="EMBL" id="EGC02024.1"/>
    </source>
</evidence>
<dbReference type="RefSeq" id="WP_002851749.1">
    <property type="nucleotide sequence ID" value="NZ_ADKM02000116.1"/>
</dbReference>
<dbReference type="AlphaFoldDB" id="E9SFC3"/>
<comment type="caution">
    <text evidence="1">The sequence shown here is derived from an EMBL/GenBank/DDBJ whole genome shotgun (WGS) entry which is preliminary data.</text>
</comment>